<dbReference type="EMBL" id="LCOY01000018">
    <property type="protein sequence ID" value="KKU87822.1"/>
    <property type="molecule type" value="Genomic_DNA"/>
</dbReference>
<dbReference type="InterPro" id="IPR036005">
    <property type="entry name" value="Creatinase/aminopeptidase-like"/>
</dbReference>
<dbReference type="InterPro" id="IPR029149">
    <property type="entry name" value="Creatin/AminoP/Spt16_N"/>
</dbReference>
<sequence length="382" mass="42857">MKILASLDALLITNQTNIRYLTGFVGVDAREREAYLLLASNQCYLFTNSLYREQAKNAKCTMPNATLTFVEISRENPIGKELKRVLQKTVFVQRQSSSKALLELEEADLTVAEYTKLKKELKGVKLIPTQNRIEELRMIKRTDEIENIRAAAKLTDACFTFILSKLTPGVEEGEIAWEIESFFRKRGATLAFSPIVAFGKNSSQPHYSPSNSRSFDFAQDKQSGILQKQDVALFDFGARVNGYCSDMTRVVFIGKPKDEWRRTYQTVLEAQQAALEYLQAQGRALSSQLSGGKADRIARAVIQKAGLPPYPHSLGHAVGLDIHEAPRLTVKKNQILKPNMVVTVEPGVYVEGQYGIRIEDLILLKKDSIEVLSKSPKELIIL</sequence>
<reference evidence="6 7" key="1">
    <citation type="journal article" date="2015" name="Nature">
        <title>rRNA introns, odd ribosomes, and small enigmatic genomes across a large radiation of phyla.</title>
        <authorList>
            <person name="Brown C.T."/>
            <person name="Hug L.A."/>
            <person name="Thomas B.C."/>
            <person name="Sharon I."/>
            <person name="Castelle C.J."/>
            <person name="Singh A."/>
            <person name="Wilkins M.J."/>
            <person name="Williams K.H."/>
            <person name="Banfield J.F."/>
        </authorList>
    </citation>
    <scope>NUCLEOTIDE SEQUENCE [LARGE SCALE GENOMIC DNA]</scope>
</reference>
<keyword evidence="2" id="KW-0378">Hydrolase</keyword>
<accession>A0A0G1U145</accession>
<dbReference type="SUPFAM" id="SSF55920">
    <property type="entry name" value="Creatinase/aminopeptidase"/>
    <property type="match status" value="1"/>
</dbReference>
<dbReference type="Proteomes" id="UP000034739">
    <property type="component" value="Unassembled WGS sequence"/>
</dbReference>
<evidence type="ECO:0000259" key="4">
    <source>
        <dbReference type="Pfam" id="PF00557"/>
    </source>
</evidence>
<feature type="domain" description="Peptidase M24" evidence="4">
    <location>
        <begin position="146"/>
        <end position="365"/>
    </location>
</feature>
<evidence type="ECO:0000313" key="7">
    <source>
        <dbReference type="Proteomes" id="UP000034739"/>
    </source>
</evidence>
<keyword evidence="1 3" id="KW-0479">Metal-binding</keyword>
<gene>
    <name evidence="6" type="ORF">UY16_C0018G0027</name>
</gene>
<keyword evidence="6" id="KW-0031">Aminopeptidase</keyword>
<name>A0A0G1U145_9BACT</name>
<dbReference type="AlphaFoldDB" id="A0A0G1U145"/>
<feature type="domain" description="Creatinase N-terminal" evidence="5">
    <location>
        <begin position="6"/>
        <end position="139"/>
    </location>
</feature>
<proteinExistence type="inferred from homology"/>
<dbReference type="Pfam" id="PF01321">
    <property type="entry name" value="Creatinase_N"/>
    <property type="match status" value="1"/>
</dbReference>
<evidence type="ECO:0000256" key="3">
    <source>
        <dbReference type="RuleBase" id="RU000590"/>
    </source>
</evidence>
<comment type="caution">
    <text evidence="6">The sequence shown here is derived from an EMBL/GenBank/DDBJ whole genome shotgun (WGS) entry which is preliminary data.</text>
</comment>
<dbReference type="InterPro" id="IPR000994">
    <property type="entry name" value="Pept_M24"/>
</dbReference>
<evidence type="ECO:0000256" key="2">
    <source>
        <dbReference type="ARBA" id="ARBA00022801"/>
    </source>
</evidence>
<dbReference type="InterPro" id="IPR050659">
    <property type="entry name" value="Peptidase_M24B"/>
</dbReference>
<comment type="similarity">
    <text evidence="3">Belongs to the peptidase M24B family.</text>
</comment>
<dbReference type="InterPro" id="IPR001131">
    <property type="entry name" value="Peptidase_M24B_aminopep-P_CS"/>
</dbReference>
<dbReference type="PANTHER" id="PTHR46112:SF3">
    <property type="entry name" value="AMINOPEPTIDASE YPDF"/>
    <property type="match status" value="1"/>
</dbReference>
<dbReference type="InterPro" id="IPR000587">
    <property type="entry name" value="Creatinase_N"/>
</dbReference>
<organism evidence="6 7">
    <name type="scientific">Candidatus Gottesmanbacteria bacterium GW2011_GWA2_47_9</name>
    <dbReference type="NCBI Taxonomy" id="1618445"/>
    <lineage>
        <taxon>Bacteria</taxon>
        <taxon>Candidatus Gottesmaniibacteriota</taxon>
    </lineage>
</organism>
<dbReference type="PROSITE" id="PS00491">
    <property type="entry name" value="PROLINE_PEPTIDASE"/>
    <property type="match status" value="1"/>
</dbReference>
<evidence type="ECO:0000259" key="5">
    <source>
        <dbReference type="Pfam" id="PF01321"/>
    </source>
</evidence>
<dbReference type="Pfam" id="PF00557">
    <property type="entry name" value="Peptidase_M24"/>
    <property type="match status" value="1"/>
</dbReference>
<keyword evidence="6" id="KW-0645">Protease</keyword>
<dbReference type="Gene3D" id="3.40.350.10">
    <property type="entry name" value="Creatinase/prolidase N-terminal domain"/>
    <property type="match status" value="1"/>
</dbReference>
<evidence type="ECO:0000313" key="6">
    <source>
        <dbReference type="EMBL" id="KKU87822.1"/>
    </source>
</evidence>
<dbReference type="PANTHER" id="PTHR46112">
    <property type="entry name" value="AMINOPEPTIDASE"/>
    <property type="match status" value="1"/>
</dbReference>
<dbReference type="Gene3D" id="3.90.230.10">
    <property type="entry name" value="Creatinase/methionine aminopeptidase superfamily"/>
    <property type="match status" value="1"/>
</dbReference>
<dbReference type="GO" id="GO:0046872">
    <property type="term" value="F:metal ion binding"/>
    <property type="evidence" value="ECO:0007669"/>
    <property type="project" value="UniProtKB-KW"/>
</dbReference>
<dbReference type="SUPFAM" id="SSF53092">
    <property type="entry name" value="Creatinase/prolidase N-terminal domain"/>
    <property type="match status" value="1"/>
</dbReference>
<dbReference type="GO" id="GO:0004177">
    <property type="term" value="F:aminopeptidase activity"/>
    <property type="evidence" value="ECO:0007669"/>
    <property type="project" value="UniProtKB-KW"/>
</dbReference>
<protein>
    <submittedName>
        <fullName evidence="6">Xaa-Pro aminopeptidase</fullName>
    </submittedName>
</protein>
<dbReference type="PATRIC" id="fig|1618445.3.peg.621"/>
<evidence type="ECO:0000256" key="1">
    <source>
        <dbReference type="ARBA" id="ARBA00022723"/>
    </source>
</evidence>